<dbReference type="Proteomes" id="UP000322079">
    <property type="component" value="Chromosome"/>
</dbReference>
<name>A0A5C1DH77_9NEIS</name>
<dbReference type="RefSeq" id="WP_149296487.1">
    <property type="nucleotide sequence ID" value="NZ_CP043473.1"/>
</dbReference>
<reference evidence="1 2" key="1">
    <citation type="submission" date="2019-08" db="EMBL/GenBank/DDBJ databases">
        <title>Chromobacterium paludis, a novel bacterium isolated from a Maryland marsh pond.</title>
        <authorList>
            <person name="Blackburn M.B."/>
            <person name="Gundersen-Rindal D.E."/>
        </authorList>
    </citation>
    <scope>NUCLEOTIDE SEQUENCE [LARGE SCALE GENOMIC DNA]</scope>
    <source>
        <strain evidence="2">IIBBL 257-1</strain>
    </source>
</reference>
<accession>A0A5C1DH77</accession>
<sequence>MAVSYRMRGQAPHLSWFLRRLEAQGLAAGRDHGAPSVLPAGWIGVELEGHWLDLAQDDDQALAERLDYCRQAGIELVELAGEWLPPAAEHGFMLLVGNAPQPDSAAWQVLDALAPQAGCWLRCGPAHSARFCQRAFSALLHACHAALPPPEPLARAMPWETLLQAQWQLADKLRQLSAAYLAERVGLQPPYPSPLPESARHYAANLARGIVLALPHEQDWDAWLQKLAALQPAPPGE</sequence>
<dbReference type="EMBL" id="CP043473">
    <property type="protein sequence ID" value="QEL56092.1"/>
    <property type="molecule type" value="Genomic_DNA"/>
</dbReference>
<evidence type="ECO:0000313" key="1">
    <source>
        <dbReference type="EMBL" id="QEL56092.1"/>
    </source>
</evidence>
<proteinExistence type="predicted"/>
<organism evidence="1 2">
    <name type="scientific">Chromobacterium paludis</name>
    <dbReference type="NCBI Taxonomy" id="2605945"/>
    <lineage>
        <taxon>Bacteria</taxon>
        <taxon>Pseudomonadati</taxon>
        <taxon>Pseudomonadota</taxon>
        <taxon>Betaproteobacteria</taxon>
        <taxon>Neisseriales</taxon>
        <taxon>Chromobacteriaceae</taxon>
        <taxon>Chromobacterium</taxon>
    </lineage>
</organism>
<keyword evidence="2" id="KW-1185">Reference proteome</keyword>
<evidence type="ECO:0000313" key="2">
    <source>
        <dbReference type="Proteomes" id="UP000322079"/>
    </source>
</evidence>
<evidence type="ECO:0008006" key="3">
    <source>
        <dbReference type="Google" id="ProtNLM"/>
    </source>
</evidence>
<protein>
    <recommendedName>
        <fullName evidence="3">DUF4123 domain-containing protein</fullName>
    </recommendedName>
</protein>
<gene>
    <name evidence="1" type="ORF">FYK34_11240</name>
</gene>
<dbReference type="AlphaFoldDB" id="A0A5C1DH77"/>
<dbReference type="KEGG" id="chrm:FYK34_11240"/>